<dbReference type="SUPFAM" id="SSF54593">
    <property type="entry name" value="Glyoxalase/Bleomycin resistance protein/Dihydroxybiphenyl dioxygenase"/>
    <property type="match status" value="1"/>
</dbReference>
<accession>A0A0D2AWG5</accession>
<keyword evidence="2" id="KW-1185">Reference proteome</keyword>
<dbReference type="Gene3D" id="3.10.180.10">
    <property type="entry name" value="2,3-Dihydroxybiphenyl 1,2-Dioxygenase, domain 1"/>
    <property type="match status" value="1"/>
</dbReference>
<gene>
    <name evidence="1" type="ORF">PV08_10327</name>
</gene>
<evidence type="ECO:0000313" key="2">
    <source>
        <dbReference type="Proteomes" id="UP000053328"/>
    </source>
</evidence>
<dbReference type="STRING" id="91928.A0A0D2AWG5"/>
<sequence>MAAQWTPPPNGHPCWINIFATDVQRARTFYKTVFDWDFRCESTGEEEDPTEVAHFSFGDTCPGGGITRVDQVAQTRGKGGVVLYLSVDNLETAMEVRLRVKFAISVKADLVDSALSPEMPRSNNMTHHEELLTDVP</sequence>
<dbReference type="HOGENOM" id="CLU_1875463_0_0_1"/>
<evidence type="ECO:0008006" key="3">
    <source>
        <dbReference type="Google" id="ProtNLM"/>
    </source>
</evidence>
<dbReference type="VEuPathDB" id="FungiDB:PV08_10327"/>
<dbReference type="GeneID" id="27337410"/>
<protein>
    <recommendedName>
        <fullName evidence="3">VOC domain-containing protein</fullName>
    </recommendedName>
</protein>
<dbReference type="Proteomes" id="UP000053328">
    <property type="component" value="Unassembled WGS sequence"/>
</dbReference>
<dbReference type="AlphaFoldDB" id="A0A0D2AWG5"/>
<organism evidence="1 2">
    <name type="scientific">Exophiala spinifera</name>
    <dbReference type="NCBI Taxonomy" id="91928"/>
    <lineage>
        <taxon>Eukaryota</taxon>
        <taxon>Fungi</taxon>
        <taxon>Dikarya</taxon>
        <taxon>Ascomycota</taxon>
        <taxon>Pezizomycotina</taxon>
        <taxon>Eurotiomycetes</taxon>
        <taxon>Chaetothyriomycetidae</taxon>
        <taxon>Chaetothyriales</taxon>
        <taxon>Herpotrichiellaceae</taxon>
        <taxon>Exophiala</taxon>
    </lineage>
</organism>
<proteinExistence type="predicted"/>
<dbReference type="InterPro" id="IPR029068">
    <property type="entry name" value="Glyas_Bleomycin-R_OHBP_Dase"/>
</dbReference>
<dbReference type="RefSeq" id="XP_016231244.1">
    <property type="nucleotide sequence ID" value="XM_016384642.1"/>
</dbReference>
<dbReference type="OrthoDB" id="4119842at2759"/>
<evidence type="ECO:0000313" key="1">
    <source>
        <dbReference type="EMBL" id="KIW11028.1"/>
    </source>
</evidence>
<dbReference type="EMBL" id="KN847499">
    <property type="protein sequence ID" value="KIW11028.1"/>
    <property type="molecule type" value="Genomic_DNA"/>
</dbReference>
<name>A0A0D2AWG5_9EURO</name>
<reference evidence="1 2" key="1">
    <citation type="submission" date="2015-01" db="EMBL/GenBank/DDBJ databases">
        <title>The Genome Sequence of Exophiala spinifera CBS89968.</title>
        <authorList>
            <consortium name="The Broad Institute Genomics Platform"/>
            <person name="Cuomo C."/>
            <person name="de Hoog S."/>
            <person name="Gorbushina A."/>
            <person name="Stielow B."/>
            <person name="Teixiera M."/>
            <person name="Abouelleil A."/>
            <person name="Chapman S.B."/>
            <person name="Priest M."/>
            <person name="Young S.K."/>
            <person name="Wortman J."/>
            <person name="Nusbaum C."/>
            <person name="Birren B."/>
        </authorList>
    </citation>
    <scope>NUCLEOTIDE SEQUENCE [LARGE SCALE GENOMIC DNA]</scope>
    <source>
        <strain evidence="1 2">CBS 89968</strain>
    </source>
</reference>